<dbReference type="RefSeq" id="WP_107430960.1">
    <property type="nucleotide sequence ID" value="NZ_JAFMOF010000001.1"/>
</dbReference>
<dbReference type="Pfam" id="PF05977">
    <property type="entry name" value="MFS_3"/>
    <property type="match status" value="1"/>
</dbReference>
<feature type="transmembrane region" description="Helical" evidence="7">
    <location>
        <begin position="310"/>
        <end position="330"/>
    </location>
</feature>
<feature type="transmembrane region" description="Helical" evidence="7">
    <location>
        <begin position="168"/>
        <end position="189"/>
    </location>
</feature>
<accession>A0A939JPG3</accession>
<proteinExistence type="predicted"/>
<dbReference type="Gene3D" id="1.20.1250.20">
    <property type="entry name" value="MFS general substrate transporter like domains"/>
    <property type="match status" value="1"/>
</dbReference>
<dbReference type="InterPro" id="IPR010290">
    <property type="entry name" value="TM_effector"/>
</dbReference>
<feature type="transmembrane region" description="Helical" evidence="7">
    <location>
        <begin position="12"/>
        <end position="38"/>
    </location>
</feature>
<dbReference type="SUPFAM" id="SSF103473">
    <property type="entry name" value="MFS general substrate transporter"/>
    <property type="match status" value="1"/>
</dbReference>
<evidence type="ECO:0000256" key="1">
    <source>
        <dbReference type="ARBA" id="ARBA00004651"/>
    </source>
</evidence>
<keyword evidence="9" id="KW-1185">Reference proteome</keyword>
<name>A0A939JPG3_9ACTN</name>
<dbReference type="EMBL" id="JAFMOF010000001">
    <property type="protein sequence ID" value="MBO0652185.1"/>
    <property type="molecule type" value="Genomic_DNA"/>
</dbReference>
<evidence type="ECO:0000256" key="3">
    <source>
        <dbReference type="ARBA" id="ARBA00022475"/>
    </source>
</evidence>
<evidence type="ECO:0000313" key="8">
    <source>
        <dbReference type="EMBL" id="MBO0652185.1"/>
    </source>
</evidence>
<evidence type="ECO:0000256" key="7">
    <source>
        <dbReference type="SAM" id="Phobius"/>
    </source>
</evidence>
<evidence type="ECO:0000256" key="4">
    <source>
        <dbReference type="ARBA" id="ARBA00022692"/>
    </source>
</evidence>
<feature type="transmembrane region" description="Helical" evidence="7">
    <location>
        <begin position="245"/>
        <end position="267"/>
    </location>
</feature>
<evidence type="ECO:0000313" key="9">
    <source>
        <dbReference type="Proteomes" id="UP000664781"/>
    </source>
</evidence>
<comment type="subcellular location">
    <subcellularLocation>
        <location evidence="1">Cell membrane</location>
        <topology evidence="1">Multi-pass membrane protein</topology>
    </subcellularLocation>
</comment>
<reference evidence="8" key="1">
    <citation type="submission" date="2021-03" db="EMBL/GenBank/DDBJ databases">
        <title>Streptomyces strains.</title>
        <authorList>
            <person name="Lund M.B."/>
            <person name="Toerring T."/>
        </authorList>
    </citation>
    <scope>NUCLEOTIDE SEQUENCE</scope>
    <source>
        <strain evidence="8">JCM 4242</strain>
    </source>
</reference>
<evidence type="ECO:0000256" key="2">
    <source>
        <dbReference type="ARBA" id="ARBA00022448"/>
    </source>
</evidence>
<feature type="transmembrane region" description="Helical" evidence="7">
    <location>
        <begin position="279"/>
        <end position="298"/>
    </location>
</feature>
<keyword evidence="4 7" id="KW-0812">Transmembrane</keyword>
<dbReference type="Proteomes" id="UP000664781">
    <property type="component" value="Unassembled WGS sequence"/>
</dbReference>
<feature type="transmembrane region" description="Helical" evidence="7">
    <location>
        <begin position="99"/>
        <end position="119"/>
    </location>
</feature>
<keyword evidence="5 7" id="KW-1133">Transmembrane helix</keyword>
<protein>
    <submittedName>
        <fullName evidence="8">MFS transporter</fullName>
    </submittedName>
</protein>
<dbReference type="AlphaFoldDB" id="A0A939JPG3"/>
<keyword evidence="2" id="KW-0813">Transport</keyword>
<feature type="transmembrane region" description="Helical" evidence="7">
    <location>
        <begin position="375"/>
        <end position="392"/>
    </location>
</feature>
<dbReference type="PANTHER" id="PTHR23513">
    <property type="entry name" value="INTEGRAL MEMBRANE EFFLUX PROTEIN-RELATED"/>
    <property type="match status" value="1"/>
</dbReference>
<organism evidence="8 9">
    <name type="scientific">Streptomyces triculaminicus</name>
    <dbReference type="NCBI Taxonomy" id="2816232"/>
    <lineage>
        <taxon>Bacteria</taxon>
        <taxon>Bacillati</taxon>
        <taxon>Actinomycetota</taxon>
        <taxon>Actinomycetes</taxon>
        <taxon>Kitasatosporales</taxon>
        <taxon>Streptomycetaceae</taxon>
        <taxon>Streptomyces</taxon>
    </lineage>
</organism>
<feature type="transmembrane region" description="Helical" evidence="7">
    <location>
        <begin position="336"/>
        <end position="354"/>
    </location>
</feature>
<evidence type="ECO:0000256" key="6">
    <source>
        <dbReference type="ARBA" id="ARBA00023136"/>
    </source>
</evidence>
<dbReference type="GO" id="GO:0005886">
    <property type="term" value="C:plasma membrane"/>
    <property type="evidence" value="ECO:0007669"/>
    <property type="project" value="UniProtKB-SubCell"/>
</dbReference>
<feature type="transmembrane region" description="Helical" evidence="7">
    <location>
        <begin position="398"/>
        <end position="417"/>
    </location>
</feature>
<evidence type="ECO:0000256" key="5">
    <source>
        <dbReference type="ARBA" id="ARBA00022989"/>
    </source>
</evidence>
<keyword evidence="6 7" id="KW-0472">Membrane</keyword>
<keyword evidence="3" id="KW-1003">Cell membrane</keyword>
<sequence length="438" mass="44494">MRHMQLLRSRPVRVLWLSMALSVLGDRLYGLAAMWVVYESTGSSSLMGLVGVVESLPYIVLGAAGSLVARFTCWHSLARVDAGRALVAVAVPMLWSPDLPGFLVMLVLVLLLGSLSAVFEPNLGALIPQLVDPDQVEQVSCLFDLTSRVAAVVGQGSVGALLVLVPEIHLFAIDGFTFAVSAAALGWLGRRSAMASAGMTAMPVPEVPVPVVPVTEEGATGAGGAAGVGHAPVVRAWGLLRAHQGVGVAIAVHGVALFTAAVSTVGLPPLLVTRFGQGAAGYGLSLAATAAGGLGGNLLTGHLPPRRPWLATYCLAWTASGLALAGLGVAGSMTTVIALCVTSGLLFPVTAVTLRARLLAFGTAERLRLLTVDQTAIRTAGTAGLLLLPFAVDAAPATAFVGAGLLLSAAALLGWWLGGRTDGGTGAGTDGRGDRSPC</sequence>
<gene>
    <name evidence="8" type="ORF">J1792_05060</name>
</gene>
<comment type="caution">
    <text evidence="8">The sequence shown here is derived from an EMBL/GenBank/DDBJ whole genome shotgun (WGS) entry which is preliminary data.</text>
</comment>
<dbReference type="PANTHER" id="PTHR23513:SF11">
    <property type="entry name" value="STAPHYLOFERRIN A TRANSPORTER"/>
    <property type="match status" value="1"/>
</dbReference>
<dbReference type="InterPro" id="IPR036259">
    <property type="entry name" value="MFS_trans_sf"/>
</dbReference>